<dbReference type="InterPro" id="IPR008972">
    <property type="entry name" value="Cupredoxin"/>
</dbReference>
<name>A0A2V1DF17_9PLEO</name>
<evidence type="ECO:0000259" key="5">
    <source>
        <dbReference type="Pfam" id="PF07732"/>
    </source>
</evidence>
<dbReference type="InterPro" id="IPR045087">
    <property type="entry name" value="Cu-oxidase_fam"/>
</dbReference>
<evidence type="ECO:0000256" key="4">
    <source>
        <dbReference type="ARBA" id="ARBA00023008"/>
    </source>
</evidence>
<keyword evidence="3" id="KW-0560">Oxidoreductase</keyword>
<dbReference type="GO" id="GO:0016491">
    <property type="term" value="F:oxidoreductase activity"/>
    <property type="evidence" value="ECO:0007669"/>
    <property type="project" value="UniProtKB-KW"/>
</dbReference>
<organism evidence="6 7">
    <name type="scientific">Periconia macrospinosa</name>
    <dbReference type="NCBI Taxonomy" id="97972"/>
    <lineage>
        <taxon>Eukaryota</taxon>
        <taxon>Fungi</taxon>
        <taxon>Dikarya</taxon>
        <taxon>Ascomycota</taxon>
        <taxon>Pezizomycotina</taxon>
        <taxon>Dothideomycetes</taxon>
        <taxon>Pleosporomycetidae</taxon>
        <taxon>Pleosporales</taxon>
        <taxon>Massarineae</taxon>
        <taxon>Periconiaceae</taxon>
        <taxon>Periconia</taxon>
    </lineage>
</organism>
<evidence type="ECO:0000313" key="7">
    <source>
        <dbReference type="Proteomes" id="UP000244855"/>
    </source>
</evidence>
<accession>A0A2V1DF17</accession>
<dbReference type="AlphaFoldDB" id="A0A2V1DF17"/>
<dbReference type="PANTHER" id="PTHR11709:SF394">
    <property type="entry name" value="FI03373P-RELATED"/>
    <property type="match status" value="1"/>
</dbReference>
<sequence>MDVTLFALRVAGDSPAFQPLKLHEKNKPPQTRHFTFNLTRKSLNPDGVTRDFLVVNGQCPRPTIEVNLGDTLSVTVINSIEDKECTSIHWHGLAQNGSKWAETPS</sequence>
<evidence type="ECO:0000313" key="6">
    <source>
        <dbReference type="EMBL" id="PVH96625.1"/>
    </source>
</evidence>
<evidence type="ECO:0000256" key="3">
    <source>
        <dbReference type="ARBA" id="ARBA00023002"/>
    </source>
</evidence>
<dbReference type="SUPFAM" id="SSF49503">
    <property type="entry name" value="Cupredoxins"/>
    <property type="match status" value="1"/>
</dbReference>
<dbReference type="GO" id="GO:0005507">
    <property type="term" value="F:copper ion binding"/>
    <property type="evidence" value="ECO:0007669"/>
    <property type="project" value="InterPro"/>
</dbReference>
<proteinExistence type="inferred from homology"/>
<reference evidence="6 7" key="1">
    <citation type="journal article" date="2018" name="Sci. Rep.">
        <title>Comparative genomics provides insights into the lifestyle and reveals functional heterogeneity of dark septate endophytic fungi.</title>
        <authorList>
            <person name="Knapp D.G."/>
            <person name="Nemeth J.B."/>
            <person name="Barry K."/>
            <person name="Hainaut M."/>
            <person name="Henrissat B."/>
            <person name="Johnson J."/>
            <person name="Kuo A."/>
            <person name="Lim J.H.P."/>
            <person name="Lipzen A."/>
            <person name="Nolan M."/>
            <person name="Ohm R.A."/>
            <person name="Tamas L."/>
            <person name="Grigoriev I.V."/>
            <person name="Spatafora J.W."/>
            <person name="Nagy L.G."/>
            <person name="Kovacs G.M."/>
        </authorList>
    </citation>
    <scope>NUCLEOTIDE SEQUENCE [LARGE SCALE GENOMIC DNA]</scope>
    <source>
        <strain evidence="6 7">DSE2036</strain>
    </source>
</reference>
<keyword evidence="4" id="KW-0186">Copper</keyword>
<dbReference type="PANTHER" id="PTHR11709">
    <property type="entry name" value="MULTI-COPPER OXIDASE"/>
    <property type="match status" value="1"/>
</dbReference>
<protein>
    <recommendedName>
        <fullName evidence="5">Plastocyanin-like domain-containing protein</fullName>
    </recommendedName>
</protein>
<keyword evidence="7" id="KW-1185">Reference proteome</keyword>
<gene>
    <name evidence="6" type="ORF">DM02DRAFT_731074</name>
</gene>
<dbReference type="STRING" id="97972.A0A2V1DF17"/>
<dbReference type="Proteomes" id="UP000244855">
    <property type="component" value="Unassembled WGS sequence"/>
</dbReference>
<dbReference type="Gene3D" id="2.60.40.420">
    <property type="entry name" value="Cupredoxins - blue copper proteins"/>
    <property type="match status" value="1"/>
</dbReference>
<dbReference type="InterPro" id="IPR011707">
    <property type="entry name" value="Cu-oxidase-like_N"/>
</dbReference>
<evidence type="ECO:0000256" key="1">
    <source>
        <dbReference type="ARBA" id="ARBA00010609"/>
    </source>
</evidence>
<feature type="domain" description="Plastocyanin-like" evidence="5">
    <location>
        <begin position="39"/>
        <end position="101"/>
    </location>
</feature>
<keyword evidence="2" id="KW-0479">Metal-binding</keyword>
<dbReference type="EMBL" id="KZ805459">
    <property type="protein sequence ID" value="PVH96625.1"/>
    <property type="molecule type" value="Genomic_DNA"/>
</dbReference>
<dbReference type="Pfam" id="PF07732">
    <property type="entry name" value="Cu-oxidase_3"/>
    <property type="match status" value="1"/>
</dbReference>
<evidence type="ECO:0000256" key="2">
    <source>
        <dbReference type="ARBA" id="ARBA00022723"/>
    </source>
</evidence>
<dbReference type="OrthoDB" id="2121828at2759"/>
<comment type="similarity">
    <text evidence="1">Belongs to the multicopper oxidase family.</text>
</comment>